<evidence type="ECO:0000313" key="6">
    <source>
        <dbReference type="EMBL" id="MDI3388543.1"/>
    </source>
</evidence>
<evidence type="ECO:0000256" key="3">
    <source>
        <dbReference type="ARBA" id="ARBA00023027"/>
    </source>
</evidence>
<organism evidence="6 7">
    <name type="scientific">Streptomyces solicavernae</name>
    <dbReference type="NCBI Taxonomy" id="3043614"/>
    <lineage>
        <taxon>Bacteria</taxon>
        <taxon>Bacillati</taxon>
        <taxon>Actinomycetota</taxon>
        <taxon>Actinomycetes</taxon>
        <taxon>Kitasatosporales</taxon>
        <taxon>Streptomycetaceae</taxon>
        <taxon>Streptomyces</taxon>
    </lineage>
</organism>
<keyword evidence="7" id="KW-1185">Reference proteome</keyword>
<dbReference type="Gene3D" id="3.40.50.720">
    <property type="entry name" value="NAD(P)-binding Rossmann-like Domain"/>
    <property type="match status" value="1"/>
</dbReference>
<dbReference type="Pfam" id="PF03446">
    <property type="entry name" value="NAD_binding_2"/>
    <property type="match status" value="1"/>
</dbReference>
<keyword evidence="3" id="KW-0520">NAD</keyword>
<dbReference type="SUPFAM" id="SSF48179">
    <property type="entry name" value="6-phosphogluconate dehydrogenase C-terminal domain-like"/>
    <property type="match status" value="1"/>
</dbReference>
<evidence type="ECO:0000256" key="1">
    <source>
        <dbReference type="ARBA" id="ARBA00009080"/>
    </source>
</evidence>
<dbReference type="RefSeq" id="WP_282514989.1">
    <property type="nucleotide sequence ID" value="NZ_JASCIR010000017.1"/>
</dbReference>
<dbReference type="SUPFAM" id="SSF51735">
    <property type="entry name" value="NAD(P)-binding Rossmann-fold domains"/>
    <property type="match status" value="1"/>
</dbReference>
<accession>A0ABT6RVU3</accession>
<sequence length="294" mass="30676">MTDIAWIGLGTMGLPMARNLVSAGHRVLGVDVVPEARREAAGQGIEVVDSVAKAVATAETVFTMLPSGGHVRAVFLGDDGILAHVRKGALVVDTSTVDVATSRWCHERAAEHAIDFVDSPVSGGVPGAERGTLTWMMGGRATAKQRLRETAAPMAAEIIDVGDATAGIAAKICNNLMLFINMMAVAEGSQLAGHLGLDQRAFWEIASVSSSRSWALENWYPVPGVVPSAPASHGFAPSFPVTGAFKDVQLALQAGHDLDLAGANLVAERLQALIDEGLGDRDCTLIAKLSSPHA</sequence>
<feature type="domain" description="3-hydroxyisobutyrate dehydrogenase-like NAD-binding" evidence="5">
    <location>
        <begin position="166"/>
        <end position="289"/>
    </location>
</feature>
<evidence type="ECO:0000256" key="2">
    <source>
        <dbReference type="ARBA" id="ARBA00023002"/>
    </source>
</evidence>
<evidence type="ECO:0000259" key="4">
    <source>
        <dbReference type="Pfam" id="PF03446"/>
    </source>
</evidence>
<keyword evidence="2" id="KW-0560">Oxidoreductase</keyword>
<protein>
    <submittedName>
        <fullName evidence="6">NAD(P)-binding domain-containing protein</fullName>
    </submittedName>
</protein>
<dbReference type="PANTHER" id="PTHR22981">
    <property type="entry name" value="3-HYDROXYISOBUTYRATE DEHYDROGENASE-RELATED"/>
    <property type="match status" value="1"/>
</dbReference>
<proteinExistence type="inferred from homology"/>
<dbReference type="InterPro" id="IPR015815">
    <property type="entry name" value="HIBADH-related"/>
</dbReference>
<dbReference type="InterPro" id="IPR008927">
    <property type="entry name" value="6-PGluconate_DH-like_C_sf"/>
</dbReference>
<dbReference type="PANTHER" id="PTHR22981:SF7">
    <property type="entry name" value="3-HYDROXYISOBUTYRATE DEHYDROGENASE, MITOCHONDRIAL"/>
    <property type="match status" value="1"/>
</dbReference>
<dbReference type="EMBL" id="JASCIR010000017">
    <property type="protein sequence ID" value="MDI3388543.1"/>
    <property type="molecule type" value="Genomic_DNA"/>
</dbReference>
<name>A0ABT6RVU3_9ACTN</name>
<dbReference type="InterPro" id="IPR029154">
    <property type="entry name" value="HIBADH-like_NADP-bd"/>
</dbReference>
<evidence type="ECO:0000313" key="7">
    <source>
        <dbReference type="Proteomes" id="UP001224661"/>
    </source>
</evidence>
<gene>
    <name evidence="6" type="ORF">QIS99_20370</name>
</gene>
<dbReference type="InterPro" id="IPR013328">
    <property type="entry name" value="6PGD_dom2"/>
</dbReference>
<feature type="domain" description="6-phosphogluconate dehydrogenase NADP-binding" evidence="4">
    <location>
        <begin position="3"/>
        <end position="159"/>
    </location>
</feature>
<comment type="caution">
    <text evidence="6">The sequence shown here is derived from an EMBL/GenBank/DDBJ whole genome shotgun (WGS) entry which is preliminary data.</text>
</comment>
<dbReference type="Proteomes" id="UP001224661">
    <property type="component" value="Unassembled WGS sequence"/>
</dbReference>
<dbReference type="InterPro" id="IPR006115">
    <property type="entry name" value="6PGDH_NADP-bd"/>
</dbReference>
<evidence type="ECO:0000259" key="5">
    <source>
        <dbReference type="Pfam" id="PF14833"/>
    </source>
</evidence>
<dbReference type="Pfam" id="PF14833">
    <property type="entry name" value="NAD_binding_11"/>
    <property type="match status" value="1"/>
</dbReference>
<dbReference type="InterPro" id="IPR036291">
    <property type="entry name" value="NAD(P)-bd_dom_sf"/>
</dbReference>
<comment type="similarity">
    <text evidence="1">Belongs to the HIBADH-related family.</text>
</comment>
<dbReference type="PIRSF" id="PIRSF000103">
    <property type="entry name" value="HIBADH"/>
    <property type="match status" value="1"/>
</dbReference>
<dbReference type="Gene3D" id="1.10.1040.10">
    <property type="entry name" value="N-(1-d-carboxylethyl)-l-norvaline Dehydrogenase, domain 2"/>
    <property type="match status" value="1"/>
</dbReference>
<reference evidence="6 7" key="1">
    <citation type="submission" date="2023-05" db="EMBL/GenBank/DDBJ databases">
        <title>Draft genome sequence of Streptomyces sp. B-S-A8 isolated from a cave soil in Thailand.</title>
        <authorList>
            <person name="Chamroensaksri N."/>
            <person name="Muangham S."/>
        </authorList>
    </citation>
    <scope>NUCLEOTIDE SEQUENCE [LARGE SCALE GENOMIC DNA]</scope>
    <source>
        <strain evidence="6 7">B-S-A8</strain>
    </source>
</reference>